<keyword evidence="7" id="KW-0378">Hydrolase</keyword>
<dbReference type="CDD" id="cd07723">
    <property type="entry name" value="hydroxyacylglutathione_hydrolase_MBL-fold"/>
    <property type="match status" value="1"/>
</dbReference>
<keyword evidence="6" id="KW-0479">Metal-binding</keyword>
<dbReference type="InterPro" id="IPR001279">
    <property type="entry name" value="Metallo-B-lactamas"/>
</dbReference>
<dbReference type="Pfam" id="PF16123">
    <property type="entry name" value="HAGH_C"/>
    <property type="match status" value="1"/>
</dbReference>
<dbReference type="PIRSF" id="PIRSF005457">
    <property type="entry name" value="Glx"/>
    <property type="match status" value="1"/>
</dbReference>
<dbReference type="EC" id="3.1.2.6" evidence="5"/>
<keyword evidence="8" id="KW-0862">Zinc</keyword>
<dbReference type="GO" id="GO:0004416">
    <property type="term" value="F:hydroxyacylglutathione hydrolase activity"/>
    <property type="evidence" value="ECO:0007669"/>
    <property type="project" value="UniProtKB-EC"/>
</dbReference>
<gene>
    <name evidence="11" type="ORF">METZ01_LOCUS49366</name>
</gene>
<evidence type="ECO:0000313" key="11">
    <source>
        <dbReference type="EMBL" id="SUZ96512.1"/>
    </source>
</evidence>
<evidence type="ECO:0000256" key="7">
    <source>
        <dbReference type="ARBA" id="ARBA00022801"/>
    </source>
</evidence>
<dbReference type="HAMAP" id="MF_01374">
    <property type="entry name" value="Glyoxalase_2"/>
    <property type="match status" value="1"/>
</dbReference>
<evidence type="ECO:0000256" key="8">
    <source>
        <dbReference type="ARBA" id="ARBA00022833"/>
    </source>
</evidence>
<reference evidence="11" key="1">
    <citation type="submission" date="2018-05" db="EMBL/GenBank/DDBJ databases">
        <authorList>
            <person name="Lanie J.A."/>
            <person name="Ng W.-L."/>
            <person name="Kazmierczak K.M."/>
            <person name="Andrzejewski T.M."/>
            <person name="Davidsen T.M."/>
            <person name="Wayne K.J."/>
            <person name="Tettelin H."/>
            <person name="Glass J.I."/>
            <person name="Rusch D."/>
            <person name="Podicherti R."/>
            <person name="Tsui H.-C.T."/>
            <person name="Winkler M.E."/>
        </authorList>
    </citation>
    <scope>NUCLEOTIDE SEQUENCE</scope>
</reference>
<name>A0A381RXE5_9ZZZZ</name>
<dbReference type="InterPro" id="IPR032282">
    <property type="entry name" value="HAGH_C"/>
</dbReference>
<dbReference type="SUPFAM" id="SSF56281">
    <property type="entry name" value="Metallo-hydrolase/oxidoreductase"/>
    <property type="match status" value="1"/>
</dbReference>
<protein>
    <recommendedName>
        <fullName evidence="5">hydroxyacylglutathione hydrolase</fullName>
        <ecNumber evidence="5">3.1.2.6</ecNumber>
    </recommendedName>
    <alternativeName>
        <fullName evidence="9">Glyoxalase II</fullName>
    </alternativeName>
</protein>
<dbReference type="PANTHER" id="PTHR43705:SF1">
    <property type="entry name" value="HYDROXYACYLGLUTATHIONE HYDROLASE GLOB"/>
    <property type="match status" value="1"/>
</dbReference>
<proteinExistence type="inferred from homology"/>
<dbReference type="Pfam" id="PF00753">
    <property type="entry name" value="Lactamase_B"/>
    <property type="match status" value="1"/>
</dbReference>
<comment type="pathway">
    <text evidence="3">Secondary metabolite metabolism; methylglyoxal degradation; (R)-lactate from methylglyoxal: step 2/2.</text>
</comment>
<dbReference type="PANTHER" id="PTHR43705">
    <property type="entry name" value="HYDROXYACYLGLUTATHIONE HYDROLASE"/>
    <property type="match status" value="1"/>
</dbReference>
<dbReference type="NCBIfam" id="TIGR03413">
    <property type="entry name" value="GSH_gloB"/>
    <property type="match status" value="1"/>
</dbReference>
<evidence type="ECO:0000259" key="10">
    <source>
        <dbReference type="SMART" id="SM00849"/>
    </source>
</evidence>
<evidence type="ECO:0000256" key="2">
    <source>
        <dbReference type="ARBA" id="ARBA00001947"/>
    </source>
</evidence>
<sequence length="258" mass="29393">MADHPIEIHMFPCLSDNYGFLIHDPQEGSTATIDTPEVGAIENALQAKGWRLTHIINTHHHYDHAGGNIELKNKTNCKIIGPEMDKDRIPGIDMAIDHQEEFNFGNHHVICYHTPGHTTGHVVYYFVDQQLAFVGDTLFAMGCGRLFEGTPEQMWSSLNLMMEWPDETELYCAHEYTQSNAEFAITVEPNNKALSRRKIEVDRMRLENKPTVPTNLGIEKQTNPFLRPDSKEIQANLNMDGASTVEVFAEIRQRKDNF</sequence>
<evidence type="ECO:0000256" key="1">
    <source>
        <dbReference type="ARBA" id="ARBA00001623"/>
    </source>
</evidence>
<evidence type="ECO:0000256" key="4">
    <source>
        <dbReference type="ARBA" id="ARBA00006759"/>
    </source>
</evidence>
<comment type="cofactor">
    <cofactor evidence="2">
        <name>Zn(2+)</name>
        <dbReference type="ChEBI" id="CHEBI:29105"/>
    </cofactor>
</comment>
<dbReference type="InterPro" id="IPR035680">
    <property type="entry name" value="Clx_II_MBL"/>
</dbReference>
<organism evidence="11">
    <name type="scientific">marine metagenome</name>
    <dbReference type="NCBI Taxonomy" id="408172"/>
    <lineage>
        <taxon>unclassified sequences</taxon>
        <taxon>metagenomes</taxon>
        <taxon>ecological metagenomes</taxon>
    </lineage>
</organism>
<comment type="similarity">
    <text evidence="4">Belongs to the metallo-beta-lactamase superfamily. Glyoxalase II family.</text>
</comment>
<evidence type="ECO:0000256" key="3">
    <source>
        <dbReference type="ARBA" id="ARBA00004963"/>
    </source>
</evidence>
<dbReference type="EMBL" id="UINC01002422">
    <property type="protein sequence ID" value="SUZ96512.1"/>
    <property type="molecule type" value="Genomic_DNA"/>
</dbReference>
<dbReference type="AlphaFoldDB" id="A0A381RXE5"/>
<accession>A0A381RXE5</accession>
<dbReference type="SMART" id="SM00849">
    <property type="entry name" value="Lactamase_B"/>
    <property type="match status" value="1"/>
</dbReference>
<dbReference type="InterPro" id="IPR017782">
    <property type="entry name" value="Hydroxyacylglutathione_Hdrlase"/>
</dbReference>
<feature type="domain" description="Metallo-beta-lactamase" evidence="10">
    <location>
        <begin position="16"/>
        <end position="174"/>
    </location>
</feature>
<evidence type="ECO:0000256" key="9">
    <source>
        <dbReference type="ARBA" id="ARBA00031044"/>
    </source>
</evidence>
<dbReference type="InterPro" id="IPR036866">
    <property type="entry name" value="RibonucZ/Hydroxyglut_hydro"/>
</dbReference>
<evidence type="ECO:0000256" key="5">
    <source>
        <dbReference type="ARBA" id="ARBA00011917"/>
    </source>
</evidence>
<evidence type="ECO:0000256" key="6">
    <source>
        <dbReference type="ARBA" id="ARBA00022723"/>
    </source>
</evidence>
<comment type="catalytic activity">
    <reaction evidence="1">
        <text>an S-(2-hydroxyacyl)glutathione + H2O = a 2-hydroxy carboxylate + glutathione + H(+)</text>
        <dbReference type="Rhea" id="RHEA:21864"/>
        <dbReference type="ChEBI" id="CHEBI:15377"/>
        <dbReference type="ChEBI" id="CHEBI:15378"/>
        <dbReference type="ChEBI" id="CHEBI:57925"/>
        <dbReference type="ChEBI" id="CHEBI:58896"/>
        <dbReference type="ChEBI" id="CHEBI:71261"/>
        <dbReference type="EC" id="3.1.2.6"/>
    </reaction>
</comment>
<dbReference type="InterPro" id="IPR050110">
    <property type="entry name" value="Glyoxalase_II_hydrolase"/>
</dbReference>
<dbReference type="GO" id="GO:0019243">
    <property type="term" value="P:methylglyoxal catabolic process to D-lactate via S-lactoyl-glutathione"/>
    <property type="evidence" value="ECO:0007669"/>
    <property type="project" value="InterPro"/>
</dbReference>
<dbReference type="GO" id="GO:0046872">
    <property type="term" value="F:metal ion binding"/>
    <property type="evidence" value="ECO:0007669"/>
    <property type="project" value="UniProtKB-KW"/>
</dbReference>
<dbReference type="Gene3D" id="3.60.15.10">
    <property type="entry name" value="Ribonuclease Z/Hydroxyacylglutathione hydrolase-like"/>
    <property type="match status" value="1"/>
</dbReference>